<reference evidence="1" key="2">
    <citation type="journal article" date="2022" name="New Phytol.">
        <title>Evolutionary transition to the ectomycorrhizal habit in the genomes of a hyperdiverse lineage of mushroom-forming fungi.</title>
        <authorList>
            <person name="Looney B."/>
            <person name="Miyauchi S."/>
            <person name="Morin E."/>
            <person name="Drula E."/>
            <person name="Courty P.E."/>
            <person name="Kohler A."/>
            <person name="Kuo A."/>
            <person name="LaButti K."/>
            <person name="Pangilinan J."/>
            <person name="Lipzen A."/>
            <person name="Riley R."/>
            <person name="Andreopoulos W."/>
            <person name="He G."/>
            <person name="Johnson J."/>
            <person name="Nolan M."/>
            <person name="Tritt A."/>
            <person name="Barry K.W."/>
            <person name="Grigoriev I.V."/>
            <person name="Nagy L.G."/>
            <person name="Hibbett D."/>
            <person name="Henrissat B."/>
            <person name="Matheny P.B."/>
            <person name="Labbe J."/>
            <person name="Martin F.M."/>
        </authorList>
    </citation>
    <scope>NUCLEOTIDE SEQUENCE</scope>
    <source>
        <strain evidence="1">HHB10654</strain>
    </source>
</reference>
<name>A0ACB8SM58_9AGAM</name>
<dbReference type="EMBL" id="MU277247">
    <property type="protein sequence ID" value="KAI0057464.1"/>
    <property type="molecule type" value="Genomic_DNA"/>
</dbReference>
<comment type="caution">
    <text evidence="1">The sequence shown here is derived from an EMBL/GenBank/DDBJ whole genome shotgun (WGS) entry which is preliminary data.</text>
</comment>
<evidence type="ECO:0000313" key="1">
    <source>
        <dbReference type="EMBL" id="KAI0057464.1"/>
    </source>
</evidence>
<organism evidence="1 2">
    <name type="scientific">Artomyces pyxidatus</name>
    <dbReference type="NCBI Taxonomy" id="48021"/>
    <lineage>
        <taxon>Eukaryota</taxon>
        <taxon>Fungi</taxon>
        <taxon>Dikarya</taxon>
        <taxon>Basidiomycota</taxon>
        <taxon>Agaricomycotina</taxon>
        <taxon>Agaricomycetes</taxon>
        <taxon>Russulales</taxon>
        <taxon>Auriscalpiaceae</taxon>
        <taxon>Artomyces</taxon>
    </lineage>
</organism>
<keyword evidence="2" id="KW-1185">Reference proteome</keyword>
<reference evidence="1" key="1">
    <citation type="submission" date="2021-03" db="EMBL/GenBank/DDBJ databases">
        <authorList>
            <consortium name="DOE Joint Genome Institute"/>
            <person name="Ahrendt S."/>
            <person name="Looney B.P."/>
            <person name="Miyauchi S."/>
            <person name="Morin E."/>
            <person name="Drula E."/>
            <person name="Courty P.E."/>
            <person name="Chicoki N."/>
            <person name="Fauchery L."/>
            <person name="Kohler A."/>
            <person name="Kuo A."/>
            <person name="Labutti K."/>
            <person name="Pangilinan J."/>
            <person name="Lipzen A."/>
            <person name="Riley R."/>
            <person name="Andreopoulos W."/>
            <person name="He G."/>
            <person name="Johnson J."/>
            <person name="Barry K.W."/>
            <person name="Grigoriev I.V."/>
            <person name="Nagy L."/>
            <person name="Hibbett D."/>
            <person name="Henrissat B."/>
            <person name="Matheny P.B."/>
            <person name="Labbe J."/>
            <person name="Martin F."/>
        </authorList>
    </citation>
    <scope>NUCLEOTIDE SEQUENCE</scope>
    <source>
        <strain evidence="1">HHB10654</strain>
    </source>
</reference>
<proteinExistence type="predicted"/>
<sequence length="194" mass="21693">MHGIGHSNAVADSGYGLLASPSLSGVGDDRRTAPRNRTHSYSAPQVDYSYGYVESRRRYRPASPGQSRTRVFSDPPRPSHIPQTPGCRTASPHFERHRDSIVVAQERKNRPRGWARIKQRLLRPLSVLKPRRGSEPAQNVATWVHSNYVHVPLHAPMGYPTFEMTPVFGTAAPLGLTDMFGNPGLPHHARRHNR</sequence>
<dbReference type="Proteomes" id="UP000814140">
    <property type="component" value="Unassembled WGS sequence"/>
</dbReference>
<evidence type="ECO:0000313" key="2">
    <source>
        <dbReference type="Proteomes" id="UP000814140"/>
    </source>
</evidence>
<gene>
    <name evidence="1" type="ORF">BV25DRAFT_1920169</name>
</gene>
<accession>A0ACB8SM58</accession>
<protein>
    <submittedName>
        <fullName evidence="1">Uncharacterized protein</fullName>
    </submittedName>
</protein>